<proteinExistence type="predicted"/>
<protein>
    <submittedName>
        <fullName evidence="1">Uncharacterized protein</fullName>
    </submittedName>
</protein>
<sequence>MELFCLDCKHPITTLKSFLKSWGSTAPLETNENRPSLLKLISCQCDRTQGSKIYRRGRRGKWYWTDTIESIMRAHVKNLTCDPTPIGLSEVEDLVNLM</sequence>
<evidence type="ECO:0000313" key="1">
    <source>
        <dbReference type="EMBL" id="AYV87116.1"/>
    </source>
</evidence>
<organism evidence="1">
    <name type="scientific">Sylvanvirus sp</name>
    <dbReference type="NCBI Taxonomy" id="2487774"/>
    <lineage>
        <taxon>Viruses</taxon>
    </lineage>
</organism>
<reference evidence="1" key="1">
    <citation type="submission" date="2018-10" db="EMBL/GenBank/DDBJ databases">
        <title>Hidden diversity of soil giant viruses.</title>
        <authorList>
            <person name="Schulz F."/>
            <person name="Alteio L."/>
            <person name="Goudeau D."/>
            <person name="Ryan E.M."/>
            <person name="Malmstrom R.R."/>
            <person name="Blanchard J."/>
            <person name="Woyke T."/>
        </authorList>
    </citation>
    <scope>NUCLEOTIDE SEQUENCE</scope>
    <source>
        <strain evidence="1">SYV1</strain>
    </source>
</reference>
<dbReference type="EMBL" id="MK072532">
    <property type="protein sequence ID" value="AYV87116.1"/>
    <property type="molecule type" value="Genomic_DNA"/>
</dbReference>
<accession>A0A3G5AIX6</accession>
<name>A0A3G5AIX6_9VIRU</name>
<gene>
    <name evidence="1" type="ORF">Sylvanvirus26_6</name>
</gene>